<organism evidence="2 3">
    <name type="scientific">Ruminiclostridium cellobioparum subsp. termitidis CT1112</name>
    <dbReference type="NCBI Taxonomy" id="1195236"/>
    <lineage>
        <taxon>Bacteria</taxon>
        <taxon>Bacillati</taxon>
        <taxon>Bacillota</taxon>
        <taxon>Clostridia</taxon>
        <taxon>Eubacteriales</taxon>
        <taxon>Oscillospiraceae</taxon>
        <taxon>Ruminiclostridium</taxon>
    </lineage>
</organism>
<dbReference type="InterPro" id="IPR018763">
    <property type="entry name" value="DUF2334"/>
</dbReference>
<dbReference type="STRING" id="1195236.CTER_2512"/>
<feature type="transmembrane region" description="Helical" evidence="1">
    <location>
        <begin position="488"/>
        <end position="508"/>
    </location>
</feature>
<comment type="caution">
    <text evidence="2">The sequence shown here is derived from an EMBL/GenBank/DDBJ whole genome shotgun (WGS) entry which is preliminary data.</text>
</comment>
<evidence type="ECO:0000313" key="2">
    <source>
        <dbReference type="EMBL" id="EMS71681.1"/>
    </source>
</evidence>
<dbReference type="AlphaFoldDB" id="S0FMU8"/>
<keyword evidence="3" id="KW-1185">Reference proteome</keyword>
<keyword evidence="1" id="KW-0812">Transmembrane</keyword>
<dbReference type="eggNOG" id="COG5298">
    <property type="taxonomic scope" value="Bacteria"/>
</dbReference>
<sequence length="530" mass="59645">MTFKGTQIFILCLCIFFMMPLKGAYAREANVLKAKDILFVYDDDMTQRAYENVAAMADILTYMGYGTTYSTVDQSRGMLDKFDSILFYHEGDGINPVFLRELQGLNNKIMVVGGGDVTDIIKALKLNCVSFQVQDAVVRFSYAFSAGKESSGMLKAERATIVQGTFANSAGYIEADGKASELSVSADRFSCMGVFDYENDILKAAFSDQISKWKWPFENLPNSYPQYIIFDNVYPFFNGERLLKVVEMLAEKGTPYSITVMPVYRNSEYPAMKHFCEILRYAQSKGAGIILKAPMINTAEPSLEEVNRKITSAVEAYNKYGVFPTAIEAPNNWIHEKLGLDILRRFSTVILYTGQDRNNWSDIDGYNTVYSDGHHIIAPALLNGDTGSNMVNTYSTALYLDMNDDTGTIENQIKLIEDSAVPLKSLRSIAHTVYTDDRVVNSRGDILTLNGRVQSLQYTPFTYEENFEYNRGVVGRLAESMARENKRLLIIVSGISILFIIFIAVARYQNRRRFLFKSNSGQNTDKGDTD</sequence>
<dbReference type="PATRIC" id="fig|1195236.3.peg.2830"/>
<protein>
    <submittedName>
        <fullName evidence="2">Uncharacterized protein conserved in bacteria (DUF2334)</fullName>
    </submittedName>
</protein>
<gene>
    <name evidence="2" type="ORF">CTER_2512</name>
</gene>
<accession>S0FMU8</accession>
<evidence type="ECO:0000256" key="1">
    <source>
        <dbReference type="SAM" id="Phobius"/>
    </source>
</evidence>
<dbReference type="Proteomes" id="UP000014155">
    <property type="component" value="Unassembled WGS sequence"/>
</dbReference>
<dbReference type="Pfam" id="PF10096">
    <property type="entry name" value="DUF2334"/>
    <property type="match status" value="1"/>
</dbReference>
<keyword evidence="1" id="KW-1133">Transmembrane helix</keyword>
<dbReference type="EMBL" id="AORV01000035">
    <property type="protein sequence ID" value="EMS71681.1"/>
    <property type="molecule type" value="Genomic_DNA"/>
</dbReference>
<name>S0FMU8_RUMCE</name>
<proteinExistence type="predicted"/>
<keyword evidence="1" id="KW-0472">Membrane</keyword>
<evidence type="ECO:0000313" key="3">
    <source>
        <dbReference type="Proteomes" id="UP000014155"/>
    </source>
</evidence>
<reference evidence="2 3" key="1">
    <citation type="journal article" date="2013" name="Genome Announc.">
        <title>Draft Genome Sequence of the Cellulolytic, Mesophilic, Anaerobic Bacterium Clostridium termitidis Strain CT1112 (DSM 5398).</title>
        <authorList>
            <person name="Lal S."/>
            <person name="Ramachandran U."/>
            <person name="Zhang X."/>
            <person name="Munir R."/>
            <person name="Sparling R."/>
            <person name="Levin D.B."/>
        </authorList>
    </citation>
    <scope>NUCLEOTIDE SEQUENCE [LARGE SCALE GENOMIC DNA]</scope>
    <source>
        <strain evidence="2 3">CT1112</strain>
    </source>
</reference>